<feature type="compositionally biased region" description="Basic and acidic residues" evidence="6">
    <location>
        <begin position="10"/>
        <end position="21"/>
    </location>
</feature>
<evidence type="ECO:0000256" key="5">
    <source>
        <dbReference type="ARBA" id="ARBA00023136"/>
    </source>
</evidence>
<keyword evidence="3" id="KW-0201">Cytochrome c-type biogenesis</keyword>
<name>A0ABS6HQ15_MYCGD</name>
<dbReference type="InterPro" id="IPR023494">
    <property type="entry name" value="Cyt_c_bgen_Ccs1/CcsB/ResB"/>
</dbReference>
<comment type="caution">
    <text evidence="9">The sequence shown here is derived from an EMBL/GenBank/DDBJ whole genome shotgun (WGS) entry which is preliminary data.</text>
</comment>
<evidence type="ECO:0000256" key="4">
    <source>
        <dbReference type="ARBA" id="ARBA00022989"/>
    </source>
</evidence>
<feature type="transmembrane region" description="Helical" evidence="7">
    <location>
        <begin position="39"/>
        <end position="60"/>
    </location>
</feature>
<organism evidence="9 10">
    <name type="scientific">Mycolicibacterium goodii</name>
    <name type="common">Mycobacterium goodii</name>
    <dbReference type="NCBI Taxonomy" id="134601"/>
    <lineage>
        <taxon>Bacteria</taxon>
        <taxon>Bacillati</taxon>
        <taxon>Actinomycetota</taxon>
        <taxon>Actinomycetes</taxon>
        <taxon>Mycobacteriales</taxon>
        <taxon>Mycobacteriaceae</taxon>
        <taxon>Mycolicibacterium</taxon>
    </lineage>
</organism>
<keyword evidence="5 7" id="KW-0472">Membrane</keyword>
<dbReference type="RefSeq" id="WP_100518701.1">
    <property type="nucleotide sequence ID" value="NZ_JAHBOL010000014.1"/>
</dbReference>
<comment type="subcellular location">
    <subcellularLocation>
        <location evidence="1">Membrane</location>
        <topology evidence="1">Multi-pass membrane protein</topology>
    </subcellularLocation>
</comment>
<evidence type="ECO:0000256" key="6">
    <source>
        <dbReference type="SAM" id="MobiDB-lite"/>
    </source>
</evidence>
<dbReference type="PANTHER" id="PTHR31566">
    <property type="entry name" value="CYTOCHROME C BIOGENESIS PROTEIN CCS1, CHLOROPLASTIC"/>
    <property type="match status" value="1"/>
</dbReference>
<keyword evidence="4 7" id="KW-1133">Transmembrane helix</keyword>
<protein>
    <submittedName>
        <fullName evidence="9">Cytochrome c biogenesis protein ResB</fullName>
    </submittedName>
</protein>
<evidence type="ECO:0000259" key="8">
    <source>
        <dbReference type="Pfam" id="PF05140"/>
    </source>
</evidence>
<evidence type="ECO:0000256" key="7">
    <source>
        <dbReference type="SAM" id="Phobius"/>
    </source>
</evidence>
<evidence type="ECO:0000256" key="3">
    <source>
        <dbReference type="ARBA" id="ARBA00022748"/>
    </source>
</evidence>
<feature type="transmembrane region" description="Helical" evidence="7">
    <location>
        <begin position="474"/>
        <end position="493"/>
    </location>
</feature>
<dbReference type="InterPro" id="IPR007816">
    <property type="entry name" value="ResB-like_domain"/>
</dbReference>
<dbReference type="EMBL" id="JAHBOM010000010">
    <property type="protein sequence ID" value="MBU8824298.1"/>
    <property type="molecule type" value="Genomic_DNA"/>
</dbReference>
<feature type="domain" description="ResB-like" evidence="8">
    <location>
        <begin position="45"/>
        <end position="549"/>
    </location>
</feature>
<feature type="region of interest" description="Disordered" evidence="6">
    <location>
        <begin position="1"/>
        <end position="21"/>
    </location>
</feature>
<feature type="transmembrane region" description="Helical" evidence="7">
    <location>
        <begin position="97"/>
        <end position="118"/>
    </location>
</feature>
<evidence type="ECO:0000256" key="2">
    <source>
        <dbReference type="ARBA" id="ARBA00022692"/>
    </source>
</evidence>
<sequence length="572" mass="62325">MTSPASPARADTKLPENPPERAGLRLLGRRIWAPIRNTWRTLTSMGTALVLLFLLALAAIPGALLPQRSLNESKVDEYLATHPTLGPWLDRLQAFDVFSSFWFTAIYVLLFISLVGCLTPRMIEHIRSLRAVPVAAPRNLGRLPKHHSARVQGDASELAELVTRRFKGWRTVTRQDAETIEISAEKGYLREFGNIVFHFSLLGLLVAVAAGKLFGYEGNVIVIADGGPGFCTASPAAFDSFRAGNTVDGTSLNPMCIRVNNFEADYLPSGQALSFAADIDYQAGDDLAGDTWRPYRLEVNHPLRVGGDRVYLQGRGYAPSFTVTFPDGQSRSQTIQWRPEEQITFLSSGVVRIDPPAGTYPDPDERRKHQIAIQGLFAPTKQLDGTLLSSSFPALNDPAVAVDIYRGDTGLDTGRPQSLFSLDPRLIGQNRLTKVARVNLEEGQETRLDDGTVVRFDGAKPFVNLQVSHDPAQIWVLVFAMTMMAGLLVSLVVRRRRVWVRIIGAAPAATSGPAAPAASGGVPAGAGTVSVEFGGLARTDNSGWGDEFERLTERLLDGRVQSTEVPAEEKKA</sequence>
<keyword evidence="2 7" id="KW-0812">Transmembrane</keyword>
<reference evidence="9 10" key="1">
    <citation type="submission" date="2021-05" db="EMBL/GenBank/DDBJ databases">
        <title>Draft Genome Sequences of Clinical Respiratory Isolates of Mycobacterium goodii Recovered in Ireland.</title>
        <authorList>
            <person name="Flanagan P.R."/>
            <person name="Mok S."/>
            <person name="Roycroft E."/>
            <person name="Rogers T.R."/>
            <person name="Fitzgibbon M."/>
        </authorList>
    </citation>
    <scope>NUCLEOTIDE SEQUENCE [LARGE SCALE GENOMIC DNA]</scope>
    <source>
        <strain evidence="9 10">14IE55</strain>
    </source>
</reference>
<evidence type="ECO:0000256" key="1">
    <source>
        <dbReference type="ARBA" id="ARBA00004141"/>
    </source>
</evidence>
<gene>
    <name evidence="9" type="ORF">KL859_15645</name>
</gene>
<evidence type="ECO:0000313" key="10">
    <source>
        <dbReference type="Proteomes" id="UP000696413"/>
    </source>
</evidence>
<accession>A0ABS6HQ15</accession>
<keyword evidence="10" id="KW-1185">Reference proteome</keyword>
<dbReference type="Proteomes" id="UP000696413">
    <property type="component" value="Unassembled WGS sequence"/>
</dbReference>
<feature type="transmembrane region" description="Helical" evidence="7">
    <location>
        <begin position="195"/>
        <end position="214"/>
    </location>
</feature>
<evidence type="ECO:0000313" key="9">
    <source>
        <dbReference type="EMBL" id="MBU8824298.1"/>
    </source>
</evidence>
<proteinExistence type="predicted"/>
<dbReference type="Pfam" id="PF05140">
    <property type="entry name" value="ResB"/>
    <property type="match status" value="1"/>
</dbReference>
<dbReference type="PANTHER" id="PTHR31566:SF0">
    <property type="entry name" value="CYTOCHROME C BIOGENESIS PROTEIN CCS1, CHLOROPLASTIC"/>
    <property type="match status" value="1"/>
</dbReference>